<keyword evidence="3" id="KW-1185">Reference proteome</keyword>
<gene>
    <name evidence="2" type="ORF">MARPO_0089s0035</name>
</gene>
<evidence type="ECO:0000313" key="2">
    <source>
        <dbReference type="EMBL" id="PTQ33403.1"/>
    </source>
</evidence>
<dbReference type="Gramene" id="Mp3g21810.1">
    <property type="protein sequence ID" value="Mp3g21810.1.cds"/>
    <property type="gene ID" value="Mp3g21810"/>
</dbReference>
<organism evidence="2 3">
    <name type="scientific">Marchantia polymorpha</name>
    <name type="common">Common liverwort</name>
    <name type="synonym">Marchantia aquatica</name>
    <dbReference type="NCBI Taxonomy" id="3197"/>
    <lineage>
        <taxon>Eukaryota</taxon>
        <taxon>Viridiplantae</taxon>
        <taxon>Streptophyta</taxon>
        <taxon>Embryophyta</taxon>
        <taxon>Marchantiophyta</taxon>
        <taxon>Marchantiopsida</taxon>
        <taxon>Marchantiidae</taxon>
        <taxon>Marchantiales</taxon>
        <taxon>Marchantiaceae</taxon>
        <taxon>Marchantia</taxon>
    </lineage>
</organism>
<dbReference type="EMBL" id="KZ772761">
    <property type="protein sequence ID" value="PTQ33403.1"/>
    <property type="molecule type" value="Genomic_DNA"/>
</dbReference>
<evidence type="ECO:0000256" key="1">
    <source>
        <dbReference type="SAM" id="MobiDB-lite"/>
    </source>
</evidence>
<proteinExistence type="predicted"/>
<sequence length="66" mass="7609">MGSGKIGLRLVLRGWGGRQRLTGKDCWMTRTHQQRQSTQHISQTEHFRNTPPPRAMVPNRAKRSVN</sequence>
<evidence type="ECO:0000313" key="3">
    <source>
        <dbReference type="Proteomes" id="UP000244005"/>
    </source>
</evidence>
<feature type="region of interest" description="Disordered" evidence="1">
    <location>
        <begin position="30"/>
        <end position="66"/>
    </location>
</feature>
<accession>A0A2R6WHU4</accession>
<feature type="compositionally biased region" description="Low complexity" evidence="1">
    <location>
        <begin position="30"/>
        <end position="42"/>
    </location>
</feature>
<dbReference type="AlphaFoldDB" id="A0A2R6WHU4"/>
<reference evidence="3" key="1">
    <citation type="journal article" date="2017" name="Cell">
        <title>Insights into land plant evolution garnered from the Marchantia polymorpha genome.</title>
        <authorList>
            <person name="Bowman J.L."/>
            <person name="Kohchi T."/>
            <person name="Yamato K.T."/>
            <person name="Jenkins J."/>
            <person name="Shu S."/>
            <person name="Ishizaki K."/>
            <person name="Yamaoka S."/>
            <person name="Nishihama R."/>
            <person name="Nakamura Y."/>
            <person name="Berger F."/>
            <person name="Adam C."/>
            <person name="Aki S.S."/>
            <person name="Althoff F."/>
            <person name="Araki T."/>
            <person name="Arteaga-Vazquez M.A."/>
            <person name="Balasubrmanian S."/>
            <person name="Barry K."/>
            <person name="Bauer D."/>
            <person name="Boehm C.R."/>
            <person name="Briginshaw L."/>
            <person name="Caballero-Perez J."/>
            <person name="Catarino B."/>
            <person name="Chen F."/>
            <person name="Chiyoda S."/>
            <person name="Chovatia M."/>
            <person name="Davies K.M."/>
            <person name="Delmans M."/>
            <person name="Demura T."/>
            <person name="Dierschke T."/>
            <person name="Dolan L."/>
            <person name="Dorantes-Acosta A.E."/>
            <person name="Eklund D.M."/>
            <person name="Florent S.N."/>
            <person name="Flores-Sandoval E."/>
            <person name="Fujiyama A."/>
            <person name="Fukuzawa H."/>
            <person name="Galik B."/>
            <person name="Grimanelli D."/>
            <person name="Grimwood J."/>
            <person name="Grossniklaus U."/>
            <person name="Hamada T."/>
            <person name="Haseloff J."/>
            <person name="Hetherington A.J."/>
            <person name="Higo A."/>
            <person name="Hirakawa Y."/>
            <person name="Hundley H.N."/>
            <person name="Ikeda Y."/>
            <person name="Inoue K."/>
            <person name="Inoue S.I."/>
            <person name="Ishida S."/>
            <person name="Jia Q."/>
            <person name="Kakita M."/>
            <person name="Kanazawa T."/>
            <person name="Kawai Y."/>
            <person name="Kawashima T."/>
            <person name="Kennedy M."/>
            <person name="Kinose K."/>
            <person name="Kinoshita T."/>
            <person name="Kohara Y."/>
            <person name="Koide E."/>
            <person name="Komatsu K."/>
            <person name="Kopischke S."/>
            <person name="Kubo M."/>
            <person name="Kyozuka J."/>
            <person name="Lagercrantz U."/>
            <person name="Lin S.S."/>
            <person name="Lindquist E."/>
            <person name="Lipzen A.M."/>
            <person name="Lu C.W."/>
            <person name="De Luna E."/>
            <person name="Martienssen R.A."/>
            <person name="Minamino N."/>
            <person name="Mizutani M."/>
            <person name="Mizutani M."/>
            <person name="Mochizuki N."/>
            <person name="Monte I."/>
            <person name="Mosher R."/>
            <person name="Nagasaki H."/>
            <person name="Nakagami H."/>
            <person name="Naramoto S."/>
            <person name="Nishitani K."/>
            <person name="Ohtani M."/>
            <person name="Okamoto T."/>
            <person name="Okumura M."/>
            <person name="Phillips J."/>
            <person name="Pollak B."/>
            <person name="Reinders A."/>
            <person name="Rovekamp M."/>
            <person name="Sano R."/>
            <person name="Sawa S."/>
            <person name="Schmid M.W."/>
            <person name="Shirakawa M."/>
            <person name="Solano R."/>
            <person name="Spunde A."/>
            <person name="Suetsugu N."/>
            <person name="Sugano S."/>
            <person name="Sugiyama A."/>
            <person name="Sun R."/>
            <person name="Suzuki Y."/>
            <person name="Takenaka M."/>
            <person name="Takezawa D."/>
            <person name="Tomogane H."/>
            <person name="Tsuzuki M."/>
            <person name="Ueda T."/>
            <person name="Umeda M."/>
            <person name="Ward J.M."/>
            <person name="Watanabe Y."/>
            <person name="Yazaki K."/>
            <person name="Yokoyama R."/>
            <person name="Yoshitake Y."/>
            <person name="Yotsui I."/>
            <person name="Zachgo S."/>
            <person name="Schmutz J."/>
        </authorList>
    </citation>
    <scope>NUCLEOTIDE SEQUENCE [LARGE SCALE GENOMIC DNA]</scope>
    <source>
        <strain evidence="3">Tak-1</strain>
    </source>
</reference>
<dbReference type="Proteomes" id="UP000244005">
    <property type="component" value="Unassembled WGS sequence"/>
</dbReference>
<protein>
    <submittedName>
        <fullName evidence="2">Uncharacterized protein</fullName>
    </submittedName>
</protein>
<name>A0A2R6WHU4_MARPO</name>